<dbReference type="RefSeq" id="WP_077546798.1">
    <property type="nucleotide sequence ID" value="NZ_CANLQM010000001.1"/>
</dbReference>
<dbReference type="InterPro" id="IPR013538">
    <property type="entry name" value="ASHA1/2-like_C"/>
</dbReference>
<protein>
    <submittedName>
        <fullName evidence="3">Uncharacterized protein YndB with AHSA1/START domain</fullName>
    </submittedName>
</protein>
<feature type="domain" description="Activator of Hsp90 ATPase homologue 1/2-like C-terminal" evidence="2">
    <location>
        <begin position="28"/>
        <end position="152"/>
    </location>
</feature>
<keyword evidence="4" id="KW-1185">Reference proteome</keyword>
<comment type="caution">
    <text evidence="3">The sequence shown here is derived from an EMBL/GenBank/DDBJ whole genome shotgun (WGS) entry which is preliminary data.</text>
</comment>
<evidence type="ECO:0000313" key="3">
    <source>
        <dbReference type="EMBL" id="MBB6178406.1"/>
    </source>
</evidence>
<proteinExistence type="inferred from homology"/>
<sequence>MNDMSPMNGYGKVTGPMTLTIQRKLPGPAERIWAYLTDSDLRRQWLASGIMPQEVGRPFDLTWRNDELSDSSDERPDGFGAEHTMRSEIIAFDPPHRLAFSWPPGGEVSFELQPAGKEILLTITHRRISDRSNMVMVGAGWHLHLDVLTARLSDTTPESFWAGWNRLRQEYEQRIPA</sequence>
<comment type="similarity">
    <text evidence="1">Belongs to the AHA1 family.</text>
</comment>
<evidence type="ECO:0000256" key="1">
    <source>
        <dbReference type="ARBA" id="ARBA00006817"/>
    </source>
</evidence>
<dbReference type="Proteomes" id="UP000535501">
    <property type="component" value="Unassembled WGS sequence"/>
</dbReference>
<dbReference type="Gene3D" id="3.30.530.20">
    <property type="match status" value="1"/>
</dbReference>
<organism evidence="3 4">
    <name type="scientific">Pseudorhizobium flavum</name>
    <dbReference type="NCBI Taxonomy" id="1335061"/>
    <lineage>
        <taxon>Bacteria</taxon>
        <taxon>Pseudomonadati</taxon>
        <taxon>Pseudomonadota</taxon>
        <taxon>Alphaproteobacteria</taxon>
        <taxon>Hyphomicrobiales</taxon>
        <taxon>Rhizobiaceae</taxon>
        <taxon>Rhizobium/Agrobacterium group</taxon>
        <taxon>Pseudorhizobium</taxon>
    </lineage>
</organism>
<dbReference type="SUPFAM" id="SSF55961">
    <property type="entry name" value="Bet v1-like"/>
    <property type="match status" value="1"/>
</dbReference>
<evidence type="ECO:0000259" key="2">
    <source>
        <dbReference type="Pfam" id="PF08327"/>
    </source>
</evidence>
<dbReference type="AlphaFoldDB" id="A0A7W9YWG1"/>
<name>A0A7W9YWG1_9HYPH</name>
<dbReference type="CDD" id="cd08899">
    <property type="entry name" value="SRPBCC_CalC_Aha1-like_6"/>
    <property type="match status" value="1"/>
</dbReference>
<evidence type="ECO:0000313" key="4">
    <source>
        <dbReference type="Proteomes" id="UP000535501"/>
    </source>
</evidence>
<dbReference type="EMBL" id="JACHEJ010000001">
    <property type="protein sequence ID" value="MBB6178406.1"/>
    <property type="molecule type" value="Genomic_DNA"/>
</dbReference>
<reference evidence="3 4" key="1">
    <citation type="submission" date="2020-08" db="EMBL/GenBank/DDBJ databases">
        <title>Genomic Encyclopedia of Type Strains, Phase IV (KMG-IV): sequencing the most valuable type-strain genomes for metagenomic binning, comparative biology and taxonomic classification.</title>
        <authorList>
            <person name="Goeker M."/>
        </authorList>
    </citation>
    <scope>NUCLEOTIDE SEQUENCE [LARGE SCALE GENOMIC DNA]</scope>
    <source>
        <strain evidence="3 4">DSM 102134</strain>
    </source>
</reference>
<dbReference type="Pfam" id="PF08327">
    <property type="entry name" value="AHSA1"/>
    <property type="match status" value="1"/>
</dbReference>
<dbReference type="InterPro" id="IPR023393">
    <property type="entry name" value="START-like_dom_sf"/>
</dbReference>
<accession>A0A7W9YWG1</accession>
<gene>
    <name evidence="3" type="ORF">HNQ75_000349</name>
</gene>